<proteinExistence type="predicted"/>
<name>A0AC35UE81_9BILA</name>
<protein>
    <submittedName>
        <fullName evidence="2">REJ domain-containing protein</fullName>
    </submittedName>
</protein>
<dbReference type="WBParaSite" id="RSKR_0001059100.2">
    <property type="protein sequence ID" value="RSKR_0001059100.2"/>
    <property type="gene ID" value="RSKR_0001059100"/>
</dbReference>
<dbReference type="Proteomes" id="UP000095286">
    <property type="component" value="Unplaced"/>
</dbReference>
<evidence type="ECO:0000313" key="1">
    <source>
        <dbReference type="Proteomes" id="UP000095286"/>
    </source>
</evidence>
<accession>A0AC35UE81</accession>
<reference evidence="2" key="1">
    <citation type="submission" date="2016-11" db="UniProtKB">
        <authorList>
            <consortium name="WormBaseParasite"/>
        </authorList>
    </citation>
    <scope>IDENTIFICATION</scope>
    <source>
        <strain evidence="2">KR3021</strain>
    </source>
</reference>
<sequence length="1130" mass="124446">MNGTEVVPLAFPDNAVTPKVILDVPSTTFSCNNTILVSVKEMSGNGNRDLTYQWIDIQMNANSSAALLSNIPVLEECATNIPLSALNVTYSWIVNNTNYYISHGAEYRIGAFTYTPNEVVMLKLVVNYYNDSDLSSLKDLTQQSEITFKYLQSPLVAVVDSTSKTVSTTQPITFDATRSFDPNFTHGQVLHSWTCFNTTSNKTCNIGLEWGIDWSSSLLDIPSHVLTESKTFIFTDNVTSLAKDQFETLNVLLFVNPNQIPVVSIDSLSTALINVDDSEKFTGYIQSSEGDVDVNWYLVEINGNKSTELDLSYYYSYASLTISNESYTPNSPMAISFTLPPLSEIMSLNSTTKITPKLTISPYLSFAIKITAVNKNGIGYALKSFDINEGPTPGTFIKKPDGEIIALETPIIGQVGDDWNDLDEDKPFSFRFGVRTYFTGNYSFEEYGRKESGDQYSWLLASTVEEGEVNGCNDKKSYQILVMVCDRFEACTKGESGIFTVKEPLDKKKALTRATESLQKDVANGMPFSALQKLKVIKSELCNQTLDSNLVDFVLNSTISSLTTANDEEELMASLDMIVEFLPFASPNIMISCMNVLTLIRNKHSYANANPLSLVPATTVREKRATASIVDKTSDLSEASANTLLVAYDILISKNQDVAEVYLQNIIDITGVFCAHSDVSKIKRATGTVYTFLQTQVITPTTNQNETDKGLTLAGTNLKLLKLRTKFTQIYSSYLCGSMSNLMCSEVCLATTSIDQASFSVNIYLQKKLFSTPPNAPSFNSLVSELRHVYFADSLTGTFLESSSLQWNISIPIFAYLPSNYYQCLLFKNNVYWGDSSLCANEDYPSLILNSSEARLSCSCVGNGIIGAFSTSPPTPSTIYPSYLEIRLIFGVNIQGIVRAIKSPIGVVVSGKTKVGDVSINPIERSLAGDKNARRMSLYMDKSLREVVGDNATAMAIKWRNSLASSLGISFYRIKSCQIGLGIVFTFTITVPFDGETSTIGKILSAEEIGLIISEESQYGEVDIRDLSDALLPVIPINATDIIELIVAQDPTSLMIILASCCGGLIIIILIMSMGLSFLKIKTDRLISIANNRLITINLDTVQNRNNIQTIQPHPAQINVDRLQVVSRRQ</sequence>
<evidence type="ECO:0000313" key="2">
    <source>
        <dbReference type="WBParaSite" id="RSKR_0001059100.2"/>
    </source>
</evidence>
<organism evidence="1 2">
    <name type="scientific">Rhabditophanes sp. KR3021</name>
    <dbReference type="NCBI Taxonomy" id="114890"/>
    <lineage>
        <taxon>Eukaryota</taxon>
        <taxon>Metazoa</taxon>
        <taxon>Ecdysozoa</taxon>
        <taxon>Nematoda</taxon>
        <taxon>Chromadorea</taxon>
        <taxon>Rhabditida</taxon>
        <taxon>Tylenchina</taxon>
        <taxon>Panagrolaimomorpha</taxon>
        <taxon>Strongyloidoidea</taxon>
        <taxon>Alloionematidae</taxon>
        <taxon>Rhabditophanes</taxon>
    </lineage>
</organism>